<reference evidence="3" key="1">
    <citation type="journal article" date="2019" name="Int. J. Syst. Evol. Microbiol.">
        <title>The Global Catalogue of Microorganisms (GCM) 10K type strain sequencing project: providing services to taxonomists for standard genome sequencing and annotation.</title>
        <authorList>
            <consortium name="The Broad Institute Genomics Platform"/>
            <consortium name="The Broad Institute Genome Sequencing Center for Infectious Disease"/>
            <person name="Wu L."/>
            <person name="Ma J."/>
        </authorList>
    </citation>
    <scope>NUCLEOTIDE SEQUENCE [LARGE SCALE GENOMIC DNA]</scope>
    <source>
        <strain evidence="3">JCM 4737</strain>
    </source>
</reference>
<organism evidence="2 3">
    <name type="scientific">Streptomyces chryseus</name>
    <dbReference type="NCBI Taxonomy" id="68186"/>
    <lineage>
        <taxon>Bacteria</taxon>
        <taxon>Bacillati</taxon>
        <taxon>Actinomycetota</taxon>
        <taxon>Actinomycetes</taxon>
        <taxon>Kitasatosporales</taxon>
        <taxon>Streptomycetaceae</taxon>
        <taxon>Streptomyces</taxon>
    </lineage>
</organism>
<feature type="region of interest" description="Disordered" evidence="1">
    <location>
        <begin position="137"/>
        <end position="163"/>
    </location>
</feature>
<keyword evidence="3" id="KW-1185">Reference proteome</keyword>
<dbReference type="RefSeq" id="WP_138898441.1">
    <property type="nucleotide sequence ID" value="NZ_BMVO01000001.1"/>
</dbReference>
<protein>
    <submittedName>
        <fullName evidence="2">Uncharacterized protein</fullName>
    </submittedName>
</protein>
<dbReference type="EMBL" id="BMVO01000001">
    <property type="protein sequence ID" value="GHA83184.1"/>
    <property type="molecule type" value="Genomic_DNA"/>
</dbReference>
<sequence>MSDIATRVTQGVQALAADHLRREMWQAQHRAGLLTDAQTYEALADAIESDLKGRAVDGDMPWSATMRARKRVKPLRKAAKAMREAAASIGGTVTAYETTDPATVAQARQDKALRKAERKGAAAAALNTATARAVERLAPAQSDEESAGAPKVLGDYFKNQRGA</sequence>
<evidence type="ECO:0000313" key="3">
    <source>
        <dbReference type="Proteomes" id="UP000599437"/>
    </source>
</evidence>
<proteinExistence type="predicted"/>
<evidence type="ECO:0000313" key="2">
    <source>
        <dbReference type="EMBL" id="GHA83184.1"/>
    </source>
</evidence>
<dbReference type="Proteomes" id="UP000599437">
    <property type="component" value="Unassembled WGS sequence"/>
</dbReference>
<evidence type="ECO:0000256" key="1">
    <source>
        <dbReference type="SAM" id="MobiDB-lite"/>
    </source>
</evidence>
<gene>
    <name evidence="2" type="ORF">GCM10010346_01890</name>
</gene>
<comment type="caution">
    <text evidence="2">The sequence shown here is derived from an EMBL/GenBank/DDBJ whole genome shotgun (WGS) entry which is preliminary data.</text>
</comment>
<name>A0ABQ3DGV7_9ACTN</name>
<accession>A0ABQ3DGV7</accession>